<proteinExistence type="predicted"/>
<dbReference type="InterPro" id="IPR050570">
    <property type="entry name" value="Cell_wall_metabolism_enzyme"/>
</dbReference>
<feature type="signal peptide" evidence="2">
    <location>
        <begin position="1"/>
        <end position="22"/>
    </location>
</feature>
<feature type="chain" id="PRO_5022101618" evidence="2">
    <location>
        <begin position="23"/>
        <end position="211"/>
    </location>
</feature>
<evidence type="ECO:0000256" key="2">
    <source>
        <dbReference type="SAM" id="SignalP"/>
    </source>
</evidence>
<organism evidence="4 5">
    <name type="scientific">Ornithinicoccus hortensis</name>
    <dbReference type="NCBI Taxonomy" id="82346"/>
    <lineage>
        <taxon>Bacteria</taxon>
        <taxon>Bacillati</taxon>
        <taxon>Actinomycetota</taxon>
        <taxon>Actinomycetes</taxon>
        <taxon>Micrococcales</taxon>
        <taxon>Intrasporangiaceae</taxon>
        <taxon>Ornithinicoccus</taxon>
    </lineage>
</organism>
<dbReference type="AlphaFoldDB" id="A0A542YRN3"/>
<dbReference type="PANTHER" id="PTHR21666">
    <property type="entry name" value="PEPTIDASE-RELATED"/>
    <property type="match status" value="1"/>
</dbReference>
<gene>
    <name evidence="4" type="ORF">FB467_1879</name>
</gene>
<dbReference type="Gene3D" id="2.70.70.10">
    <property type="entry name" value="Glucose Permease (Domain IIA)"/>
    <property type="match status" value="1"/>
</dbReference>
<dbReference type="RefSeq" id="WP_170230644.1">
    <property type="nucleotide sequence ID" value="NZ_BAAAIK010000002.1"/>
</dbReference>
<evidence type="ECO:0000313" key="5">
    <source>
        <dbReference type="Proteomes" id="UP000319516"/>
    </source>
</evidence>
<reference evidence="4 5" key="1">
    <citation type="submission" date="2019-06" db="EMBL/GenBank/DDBJ databases">
        <title>Sequencing the genomes of 1000 actinobacteria strains.</title>
        <authorList>
            <person name="Klenk H.-P."/>
        </authorList>
    </citation>
    <scope>NUCLEOTIDE SEQUENCE [LARGE SCALE GENOMIC DNA]</scope>
    <source>
        <strain evidence="4 5">DSM 12335</strain>
    </source>
</reference>
<evidence type="ECO:0000259" key="3">
    <source>
        <dbReference type="Pfam" id="PF01551"/>
    </source>
</evidence>
<evidence type="ECO:0000313" key="4">
    <source>
        <dbReference type="EMBL" id="TQL50762.1"/>
    </source>
</evidence>
<dbReference type="Pfam" id="PF01551">
    <property type="entry name" value="Peptidase_M23"/>
    <property type="match status" value="1"/>
</dbReference>
<name>A0A542YRN3_9MICO</name>
<dbReference type="GO" id="GO:0004222">
    <property type="term" value="F:metalloendopeptidase activity"/>
    <property type="evidence" value="ECO:0007669"/>
    <property type="project" value="TreeGrafter"/>
</dbReference>
<protein>
    <submittedName>
        <fullName evidence="4">Peptidase M23-like protein</fullName>
    </submittedName>
</protein>
<dbReference type="SUPFAM" id="SSF51261">
    <property type="entry name" value="Duplicated hybrid motif"/>
    <property type="match status" value="1"/>
</dbReference>
<dbReference type="PANTHER" id="PTHR21666:SF289">
    <property type="entry name" value="L-ALA--D-GLU ENDOPEPTIDASE"/>
    <property type="match status" value="1"/>
</dbReference>
<sequence length="211" mass="21549">MRTRRILGTALLVALVVGSQGAAAPAPATVGDGAEPVTEPVAEPSQSGALILGWLVGDPVRFPGEVTGLRAPDAAVRWSPPLPGPVVVVDPFRPPAKKWLPGHRGVDLLGAVGSPVTAVDDGVVSYSGVINGVGIVAVRHGPDLRSTYQPVEDRVGTGTVVAAGDRVGVLGSGGHCVLVTCLHLGAIRGKETYVDPMLFLNGWELSLLPTG</sequence>
<comment type="caution">
    <text evidence="4">The sequence shown here is derived from an EMBL/GenBank/DDBJ whole genome shotgun (WGS) entry which is preliminary data.</text>
</comment>
<feature type="domain" description="M23ase beta-sheet core" evidence="3">
    <location>
        <begin position="102"/>
        <end position="196"/>
    </location>
</feature>
<dbReference type="EMBL" id="VFOP01000001">
    <property type="protein sequence ID" value="TQL50762.1"/>
    <property type="molecule type" value="Genomic_DNA"/>
</dbReference>
<keyword evidence="1 2" id="KW-0732">Signal</keyword>
<dbReference type="InterPro" id="IPR011055">
    <property type="entry name" value="Dup_hybrid_motif"/>
</dbReference>
<accession>A0A542YRN3</accession>
<evidence type="ECO:0000256" key="1">
    <source>
        <dbReference type="ARBA" id="ARBA00022729"/>
    </source>
</evidence>
<dbReference type="CDD" id="cd12797">
    <property type="entry name" value="M23_peptidase"/>
    <property type="match status" value="1"/>
</dbReference>
<keyword evidence="5" id="KW-1185">Reference proteome</keyword>
<dbReference type="InterPro" id="IPR016047">
    <property type="entry name" value="M23ase_b-sheet_dom"/>
</dbReference>
<dbReference type="Proteomes" id="UP000319516">
    <property type="component" value="Unassembled WGS sequence"/>
</dbReference>